<reference evidence="2 3" key="1">
    <citation type="submission" date="2019-09" db="EMBL/GenBank/DDBJ databases">
        <authorList>
            <person name="Depoorter E."/>
        </authorList>
    </citation>
    <scope>NUCLEOTIDE SEQUENCE [LARGE SCALE GENOMIC DNA]</scope>
    <source>
        <strain evidence="2">R-18109</strain>
    </source>
</reference>
<proteinExistence type="predicted"/>
<dbReference type="AlphaFoldDB" id="A0A6P2TTP5"/>
<dbReference type="Proteomes" id="UP000494260">
    <property type="component" value="Unassembled WGS sequence"/>
</dbReference>
<dbReference type="InterPro" id="IPR043729">
    <property type="entry name" value="DUF5672"/>
</dbReference>
<evidence type="ECO:0000313" key="3">
    <source>
        <dbReference type="Proteomes" id="UP000494260"/>
    </source>
</evidence>
<accession>A0A6P2TTP5</accession>
<dbReference type="EMBL" id="CABVQH010000004">
    <property type="protein sequence ID" value="VWC60397.1"/>
    <property type="molecule type" value="Genomic_DNA"/>
</dbReference>
<name>A0A6P2TTP5_BURL3</name>
<sequence length="292" mass="32397">MTLSTVTALCVDTIHHGSALAACRIMASLGFAEVVLVTDDAIDRHPDAVSLPPGVRIERIAPLTGIGAYSRFLLDTMIEHVHTPHALVFQWDGFVLDATRWWPGYLEYDYIGAPWPSSFGRTGRVVGNGGFSLRSTKLLQALREIRPDSGDRPEDHVICIDLAERLENEFGIRFAPVEIAKYFSVEHYSLPNFSDSPHWSRVGTFGFHGFFNFHLALSDSALLDLVDTKMTDTERTALLSSWSATTLLVNLSNEGRRASILALTQRMAQACGMPDPDTVEPQQVIDEILARR</sequence>
<gene>
    <name evidence="2" type="ORF">BLA18109_01477</name>
</gene>
<evidence type="ECO:0000259" key="1">
    <source>
        <dbReference type="Pfam" id="PF18922"/>
    </source>
</evidence>
<dbReference type="Pfam" id="PF18922">
    <property type="entry name" value="DUF5672"/>
    <property type="match status" value="1"/>
</dbReference>
<dbReference type="RefSeq" id="WP_174949873.1">
    <property type="nucleotide sequence ID" value="NZ_CABVQH010000004.1"/>
</dbReference>
<organism evidence="2 3">
    <name type="scientific">Burkholderia lata (strain ATCC 17760 / DSM 23089 / LMG 22485 / NCIMB 9086 / R18194 / 383)</name>
    <dbReference type="NCBI Taxonomy" id="482957"/>
    <lineage>
        <taxon>Bacteria</taxon>
        <taxon>Pseudomonadati</taxon>
        <taxon>Pseudomonadota</taxon>
        <taxon>Betaproteobacteria</taxon>
        <taxon>Burkholderiales</taxon>
        <taxon>Burkholderiaceae</taxon>
        <taxon>Burkholderia</taxon>
        <taxon>Burkholderia cepacia complex</taxon>
    </lineage>
</organism>
<evidence type="ECO:0000313" key="2">
    <source>
        <dbReference type="EMBL" id="VWC60397.1"/>
    </source>
</evidence>
<feature type="domain" description="DUF5672" evidence="1">
    <location>
        <begin position="63"/>
        <end position="189"/>
    </location>
</feature>
<protein>
    <recommendedName>
        <fullName evidence="1">DUF5672 domain-containing protein</fullName>
    </recommendedName>
</protein>